<sequence length="223" mass="27262">MSLDNLKEMMKNEGFSPLESEDFEEIERKKTNKVTELQGDELKERVKLEKLEIKAELAEELEQFIHDEERKYNQEKRRIESEYDEKIYQLEQQQKKIYRDRREKLYETEDALKIRENEIDMEMQKLDEKVTERENELKKLNEEIDRKLGFKEYLNENDFIYRNKLEAVLILRKLKNKRIKILSRIEYDTVFKNVIGGVNELIKMNNLIIDYKKFVKGQEARKR</sequence>
<evidence type="ECO:0000256" key="1">
    <source>
        <dbReference type="SAM" id="Coils"/>
    </source>
</evidence>
<feature type="region of interest" description="Disordered" evidence="2">
    <location>
        <begin position="1"/>
        <end position="20"/>
    </location>
</feature>
<dbReference type="EMBL" id="AP019823">
    <property type="protein sequence ID" value="BBM38028.1"/>
    <property type="molecule type" value="Genomic_DNA"/>
</dbReference>
<protein>
    <submittedName>
        <fullName evidence="3">Uncharacterized protein</fullName>
    </submittedName>
</protein>
<dbReference type="OrthoDB" id="82342at2"/>
<dbReference type="AlphaFoldDB" id="A0A510JFI9"/>
<gene>
    <name evidence="3" type="ORF">JCM16775_0735</name>
</gene>
<keyword evidence="1" id="KW-0175">Coiled coil</keyword>
<evidence type="ECO:0000256" key="2">
    <source>
        <dbReference type="SAM" id="MobiDB-lite"/>
    </source>
</evidence>
<dbReference type="KEGG" id="lhf:JCM16775_0735"/>
<name>A0A510JFI9_9FUSO</name>
<organism evidence="3 4">
    <name type="scientific">Leptotrichia hofstadii</name>
    <dbReference type="NCBI Taxonomy" id="157688"/>
    <lineage>
        <taxon>Bacteria</taxon>
        <taxon>Fusobacteriati</taxon>
        <taxon>Fusobacteriota</taxon>
        <taxon>Fusobacteriia</taxon>
        <taxon>Fusobacteriales</taxon>
        <taxon>Leptotrichiaceae</taxon>
        <taxon>Leptotrichia</taxon>
    </lineage>
</organism>
<feature type="coiled-coil region" evidence="1">
    <location>
        <begin position="43"/>
        <end position="96"/>
    </location>
</feature>
<evidence type="ECO:0000313" key="3">
    <source>
        <dbReference type="EMBL" id="BBM38028.1"/>
    </source>
</evidence>
<keyword evidence="4" id="KW-1185">Reference proteome</keyword>
<reference evidence="3 4" key="1">
    <citation type="submission" date="2019-07" db="EMBL/GenBank/DDBJ databases">
        <title>Complete Genome Sequence of Leptotrichia hofstadii Strain JCM16775.</title>
        <authorList>
            <person name="Watanabe S."/>
            <person name="Cui L."/>
        </authorList>
    </citation>
    <scope>NUCLEOTIDE SEQUENCE [LARGE SCALE GENOMIC DNA]</scope>
    <source>
        <strain evidence="3 4">JCM16775</strain>
    </source>
</reference>
<evidence type="ECO:0000313" key="4">
    <source>
        <dbReference type="Proteomes" id="UP000321892"/>
    </source>
</evidence>
<dbReference type="Proteomes" id="UP000321892">
    <property type="component" value="Chromosome"/>
</dbReference>
<accession>A0A510JFI9</accession>
<dbReference type="RefSeq" id="WP_026745679.1">
    <property type="nucleotide sequence ID" value="NZ_AP019823.1"/>
</dbReference>
<proteinExistence type="predicted"/>
<feature type="compositionally biased region" description="Basic and acidic residues" evidence="2">
    <location>
        <begin position="1"/>
        <end position="11"/>
    </location>
</feature>